<dbReference type="Pfam" id="PF00535">
    <property type="entry name" value="Glycos_transf_2"/>
    <property type="match status" value="1"/>
</dbReference>
<protein>
    <submittedName>
        <fullName evidence="2">Glycosyltransferase</fullName>
        <ecNumber evidence="2">2.4.-.-</ecNumber>
    </submittedName>
</protein>
<accession>A0ABT8VPF7</accession>
<keyword evidence="3" id="KW-1185">Reference proteome</keyword>
<keyword evidence="2" id="KW-0808">Transferase</keyword>
<comment type="caution">
    <text evidence="2">The sequence shown here is derived from an EMBL/GenBank/DDBJ whole genome shotgun (WGS) entry which is preliminary data.</text>
</comment>
<gene>
    <name evidence="2" type="ORF">QVZ41_03110</name>
</gene>
<dbReference type="EMBL" id="JAUMIT010000001">
    <property type="protein sequence ID" value="MDO3693837.1"/>
    <property type="molecule type" value="Genomic_DNA"/>
</dbReference>
<evidence type="ECO:0000313" key="2">
    <source>
        <dbReference type="EMBL" id="MDO3693837.1"/>
    </source>
</evidence>
<evidence type="ECO:0000313" key="3">
    <source>
        <dbReference type="Proteomes" id="UP001168642"/>
    </source>
</evidence>
<dbReference type="GO" id="GO:0016757">
    <property type="term" value="F:glycosyltransferase activity"/>
    <property type="evidence" value="ECO:0007669"/>
    <property type="project" value="UniProtKB-KW"/>
</dbReference>
<reference evidence="2" key="1">
    <citation type="submission" date="2023-07" db="EMBL/GenBank/DDBJ databases">
        <title>Wenyingzhuangia sp. chi5 genome sequencing and assembly.</title>
        <authorList>
            <person name="Park S."/>
        </authorList>
    </citation>
    <scope>NUCLEOTIDE SEQUENCE</scope>
    <source>
        <strain evidence="2">Chi5</strain>
    </source>
</reference>
<feature type="domain" description="Glycosyltransferase 2-like" evidence="1">
    <location>
        <begin position="3"/>
        <end position="161"/>
    </location>
</feature>
<dbReference type="EC" id="2.4.-.-" evidence="2"/>
<sequence>MISICIPVYNYDITKLVKALTDQMDLLDEKLELIVIDDGSETFKTTNRNCLKEHVYVELPKNVGRSKIRNLFKDYAKNQFLLFLDCDSMAINNCFITNYLKVLKEKIVVYGGRVYLSELSRKEEKLSWMYGRNIEAKPLKERLKHPYLTFMTNNFLIDKNIFNTLSFNEEIIGYGHEDTLFGYELMKSKIEIKHIDNPVLNMDLESNKIFIEKMEEALHSLKKISLKLENDVMFYEHVRLLCFYKKLNFIQRESIGFIFLLTNKLLKYFLLQGYYANKLIGFYKIGYFIKIRKIS</sequence>
<dbReference type="Proteomes" id="UP001168642">
    <property type="component" value="Unassembled WGS sequence"/>
</dbReference>
<proteinExistence type="predicted"/>
<keyword evidence="2" id="KW-0328">Glycosyltransferase</keyword>
<dbReference type="Gene3D" id="3.90.550.10">
    <property type="entry name" value="Spore Coat Polysaccharide Biosynthesis Protein SpsA, Chain A"/>
    <property type="match status" value="1"/>
</dbReference>
<dbReference type="InterPro" id="IPR001173">
    <property type="entry name" value="Glyco_trans_2-like"/>
</dbReference>
<name>A0ABT8VPF7_9FLAO</name>
<dbReference type="SUPFAM" id="SSF53448">
    <property type="entry name" value="Nucleotide-diphospho-sugar transferases"/>
    <property type="match status" value="1"/>
</dbReference>
<dbReference type="RefSeq" id="WP_302883086.1">
    <property type="nucleotide sequence ID" value="NZ_JAUMIT010000001.1"/>
</dbReference>
<evidence type="ECO:0000259" key="1">
    <source>
        <dbReference type="Pfam" id="PF00535"/>
    </source>
</evidence>
<dbReference type="InterPro" id="IPR029044">
    <property type="entry name" value="Nucleotide-diphossugar_trans"/>
</dbReference>
<organism evidence="2 3">
    <name type="scientific">Wenyingzhuangia gilva</name>
    <dbReference type="NCBI Taxonomy" id="3057677"/>
    <lineage>
        <taxon>Bacteria</taxon>
        <taxon>Pseudomonadati</taxon>
        <taxon>Bacteroidota</taxon>
        <taxon>Flavobacteriia</taxon>
        <taxon>Flavobacteriales</taxon>
        <taxon>Flavobacteriaceae</taxon>
        <taxon>Wenyingzhuangia</taxon>
    </lineage>
</organism>